<evidence type="ECO:0000259" key="3">
    <source>
        <dbReference type="Pfam" id="PF13359"/>
    </source>
</evidence>
<gene>
    <name evidence="4" type="ORF">NQ315_013245</name>
</gene>
<evidence type="ECO:0000313" key="4">
    <source>
        <dbReference type="EMBL" id="KAJ8910106.1"/>
    </source>
</evidence>
<comment type="cofactor">
    <cofactor evidence="1">
        <name>a divalent metal cation</name>
        <dbReference type="ChEBI" id="CHEBI:60240"/>
    </cofactor>
</comment>
<keyword evidence="2" id="KW-0479">Metal-binding</keyword>
<dbReference type="EMBL" id="JANEYG010000353">
    <property type="protein sequence ID" value="KAJ8910106.1"/>
    <property type="molecule type" value="Genomic_DNA"/>
</dbReference>
<keyword evidence="5" id="KW-1185">Reference proteome</keyword>
<sequence length="162" mass="18911">MSIRRSPTPEKFMRHVIANIRGCKVWEPVNFLKMRLTGSHTLQPPCRFTMVDIGAYGSQSDGGIFKASVFCNKLEKNDFNIPEMKVLTWNNIEMPYFLVADEAFLLKQYIMRPYGGKNLTKIQRIYNYRLSRARQILTTKMVPGEKKDLLYSQLDVWQLIVL</sequence>
<dbReference type="GO" id="GO:0046872">
    <property type="term" value="F:metal ion binding"/>
    <property type="evidence" value="ECO:0007669"/>
    <property type="project" value="UniProtKB-KW"/>
</dbReference>
<protein>
    <recommendedName>
        <fullName evidence="3">DDE Tnp4 domain-containing protein</fullName>
    </recommendedName>
</protein>
<reference evidence="4 5" key="1">
    <citation type="journal article" date="2023" name="Insect Mol. Biol.">
        <title>Genome sequencing provides insights into the evolution of gene families encoding plant cell wall-degrading enzymes in longhorned beetles.</title>
        <authorList>
            <person name="Shin N.R."/>
            <person name="Okamura Y."/>
            <person name="Kirsch R."/>
            <person name="Pauchet Y."/>
        </authorList>
    </citation>
    <scope>NUCLEOTIDE SEQUENCE [LARGE SCALE GENOMIC DNA]</scope>
    <source>
        <strain evidence="4">EAD_L_NR</strain>
    </source>
</reference>
<dbReference type="Pfam" id="PF13359">
    <property type="entry name" value="DDE_Tnp_4"/>
    <property type="match status" value="1"/>
</dbReference>
<evidence type="ECO:0000256" key="1">
    <source>
        <dbReference type="ARBA" id="ARBA00001968"/>
    </source>
</evidence>
<proteinExistence type="predicted"/>
<feature type="domain" description="DDE Tnp4" evidence="3">
    <location>
        <begin position="41"/>
        <end position="137"/>
    </location>
</feature>
<dbReference type="Proteomes" id="UP001159042">
    <property type="component" value="Unassembled WGS sequence"/>
</dbReference>
<accession>A0AAV8V885</accession>
<dbReference type="InterPro" id="IPR027806">
    <property type="entry name" value="HARBI1_dom"/>
</dbReference>
<evidence type="ECO:0000313" key="5">
    <source>
        <dbReference type="Proteomes" id="UP001159042"/>
    </source>
</evidence>
<evidence type="ECO:0000256" key="2">
    <source>
        <dbReference type="ARBA" id="ARBA00022723"/>
    </source>
</evidence>
<comment type="caution">
    <text evidence="4">The sequence shown here is derived from an EMBL/GenBank/DDBJ whole genome shotgun (WGS) entry which is preliminary data.</text>
</comment>
<name>A0AAV8V885_9CUCU</name>
<organism evidence="4 5">
    <name type="scientific">Exocentrus adspersus</name>
    <dbReference type="NCBI Taxonomy" id="1586481"/>
    <lineage>
        <taxon>Eukaryota</taxon>
        <taxon>Metazoa</taxon>
        <taxon>Ecdysozoa</taxon>
        <taxon>Arthropoda</taxon>
        <taxon>Hexapoda</taxon>
        <taxon>Insecta</taxon>
        <taxon>Pterygota</taxon>
        <taxon>Neoptera</taxon>
        <taxon>Endopterygota</taxon>
        <taxon>Coleoptera</taxon>
        <taxon>Polyphaga</taxon>
        <taxon>Cucujiformia</taxon>
        <taxon>Chrysomeloidea</taxon>
        <taxon>Cerambycidae</taxon>
        <taxon>Lamiinae</taxon>
        <taxon>Acanthocinini</taxon>
        <taxon>Exocentrus</taxon>
    </lineage>
</organism>
<dbReference type="AlphaFoldDB" id="A0AAV8V885"/>